<feature type="region of interest" description="Disordered" evidence="1">
    <location>
        <begin position="1"/>
        <end position="34"/>
    </location>
</feature>
<name>A0A8T3DK06_9TELE</name>
<dbReference type="Proteomes" id="UP000829720">
    <property type="component" value="Unassembled WGS sequence"/>
</dbReference>
<evidence type="ECO:0000313" key="3">
    <source>
        <dbReference type="Proteomes" id="UP000829720"/>
    </source>
</evidence>
<organism evidence="2 3">
    <name type="scientific">Albula goreensis</name>
    <dbReference type="NCBI Taxonomy" id="1534307"/>
    <lineage>
        <taxon>Eukaryota</taxon>
        <taxon>Metazoa</taxon>
        <taxon>Chordata</taxon>
        <taxon>Craniata</taxon>
        <taxon>Vertebrata</taxon>
        <taxon>Euteleostomi</taxon>
        <taxon>Actinopterygii</taxon>
        <taxon>Neopterygii</taxon>
        <taxon>Teleostei</taxon>
        <taxon>Albuliformes</taxon>
        <taxon>Albulidae</taxon>
        <taxon>Albula</taxon>
    </lineage>
</organism>
<sequence length="81" mass="9025">MLPHATAGPSQLPPDSQTQPPLPAQTDPYEHQLPPLILQPHPQIQIKHHLKLQFHPQSKTWRGGQDSKFGLNGFFGNGYQG</sequence>
<comment type="caution">
    <text evidence="2">The sequence shown here is derived from an EMBL/GenBank/DDBJ whole genome shotgun (WGS) entry which is preliminary data.</text>
</comment>
<gene>
    <name evidence="2" type="ORF">AGOR_G00094090</name>
</gene>
<accession>A0A8T3DK06</accession>
<protein>
    <submittedName>
        <fullName evidence="2">Uncharacterized protein</fullName>
    </submittedName>
</protein>
<evidence type="ECO:0000256" key="1">
    <source>
        <dbReference type="SAM" id="MobiDB-lite"/>
    </source>
</evidence>
<dbReference type="OrthoDB" id="8963984at2759"/>
<proteinExistence type="predicted"/>
<reference evidence="2" key="1">
    <citation type="submission" date="2021-01" db="EMBL/GenBank/DDBJ databases">
        <authorList>
            <person name="Zahm M."/>
            <person name="Roques C."/>
            <person name="Cabau C."/>
            <person name="Klopp C."/>
            <person name="Donnadieu C."/>
            <person name="Jouanno E."/>
            <person name="Lampietro C."/>
            <person name="Louis A."/>
            <person name="Herpin A."/>
            <person name="Echchiki A."/>
            <person name="Berthelot C."/>
            <person name="Parey E."/>
            <person name="Roest-Crollius H."/>
            <person name="Braasch I."/>
            <person name="Postlethwait J."/>
            <person name="Bobe J."/>
            <person name="Montfort J."/>
            <person name="Bouchez O."/>
            <person name="Begum T."/>
            <person name="Mejri S."/>
            <person name="Adams A."/>
            <person name="Chen W.-J."/>
            <person name="Guiguen Y."/>
        </authorList>
    </citation>
    <scope>NUCLEOTIDE SEQUENCE</scope>
    <source>
        <tissue evidence="2">Blood</tissue>
    </source>
</reference>
<evidence type="ECO:0000313" key="2">
    <source>
        <dbReference type="EMBL" id="KAI1896370.1"/>
    </source>
</evidence>
<keyword evidence="3" id="KW-1185">Reference proteome</keyword>
<dbReference type="EMBL" id="JAERUA010000008">
    <property type="protein sequence ID" value="KAI1896370.1"/>
    <property type="molecule type" value="Genomic_DNA"/>
</dbReference>
<dbReference type="AlphaFoldDB" id="A0A8T3DK06"/>